<evidence type="ECO:0000313" key="8">
    <source>
        <dbReference type="Proteomes" id="UP000006901"/>
    </source>
</evidence>
<feature type="transmembrane region" description="Helical" evidence="6">
    <location>
        <begin position="62"/>
        <end position="84"/>
    </location>
</feature>
<feature type="transmembrane region" description="Helical" evidence="6">
    <location>
        <begin position="152"/>
        <end position="172"/>
    </location>
</feature>
<dbReference type="PANTHER" id="PTHR47089:SF1">
    <property type="entry name" value="GUANOSINE ABC TRANSPORTER PERMEASE PROTEIN NUPP"/>
    <property type="match status" value="1"/>
</dbReference>
<dbReference type="CDD" id="cd06580">
    <property type="entry name" value="TM_PBP1_transp_TpRbsC_like"/>
    <property type="match status" value="1"/>
</dbReference>
<keyword evidence="3 6" id="KW-0812">Transmembrane</keyword>
<dbReference type="EMBL" id="CP001205">
    <property type="protein sequence ID" value="ACK74459.1"/>
    <property type="molecule type" value="Genomic_DNA"/>
</dbReference>
<dbReference type="KEGG" id="bbz:BbuZS7_0698"/>
<keyword evidence="5 6" id="KW-0472">Membrane</keyword>
<evidence type="ECO:0000313" key="7">
    <source>
        <dbReference type="EMBL" id="ACK74459.1"/>
    </source>
</evidence>
<comment type="subcellular location">
    <subcellularLocation>
        <location evidence="1">Cell membrane</location>
        <topology evidence="1">Multi-pass membrane protein</topology>
    </subcellularLocation>
</comment>
<gene>
    <name evidence="7" type="ordered locus">BbuZS7_0698</name>
</gene>
<evidence type="ECO:0000256" key="5">
    <source>
        <dbReference type="ARBA" id="ARBA00023136"/>
    </source>
</evidence>
<name>A0A0H3C2V0_BORBZ</name>
<keyword evidence="2" id="KW-1003">Cell membrane</keyword>
<accession>A0A0H3C2V0</accession>
<feature type="transmembrane region" description="Helical" evidence="6">
    <location>
        <begin position="265"/>
        <end position="286"/>
    </location>
</feature>
<dbReference type="GO" id="GO:0022857">
    <property type="term" value="F:transmembrane transporter activity"/>
    <property type="evidence" value="ECO:0007669"/>
    <property type="project" value="InterPro"/>
</dbReference>
<dbReference type="Proteomes" id="UP000006901">
    <property type="component" value="Chromosome"/>
</dbReference>
<sequence length="383" mass="41709">MTISKNVFSKFILKFLNSSAFVSVFALFVGFLIVGLVVMGLGHSPFRMYFIILEIIFSSPKHLGYVLSYSAPLIFTGLSIGISLKAGLFNIGVEGQFILGSIVALIASVLLDLPPILHVITIFIITFLASGSLGILIGYLKAKFNISEVISGIMFNWILFHLNNIILDFSFIKRDNSDFSKPIKESAYIDFLASWKLSPEGLAYRSSHPFVNELLKAPLHFGIILGIIFAILIWFLLNKTIIGFKINATGSNIEASRCMGINVKAVLIFSMFLSAAVAGLAGAIQLMGVNKAIFKLSYMQGIGFNGIAASLMGNNSPIGIIFSSILFSILLYGSSRVQSLMGLPSSIVSLMMGIIVLVISASYFLNKIVLKGVKRVKYNNILD</sequence>
<dbReference type="HOGENOM" id="CLU_040769_0_1_12"/>
<dbReference type="RefSeq" id="WP_002655968.1">
    <property type="nucleotide sequence ID" value="NC_011728.1"/>
</dbReference>
<reference evidence="7 8" key="1">
    <citation type="journal article" date="2011" name="J. Bacteriol.">
        <title>Whole-genome sequences of thirteen isolates of Borrelia burgdorferi.</title>
        <authorList>
            <person name="Schutzer S.E."/>
            <person name="Fraser-Liggett C.M."/>
            <person name="Casjens S.R."/>
            <person name="Qiu W.G."/>
            <person name="Dunn J.J."/>
            <person name="Mongodin E.F."/>
            <person name="Luft B.J."/>
        </authorList>
    </citation>
    <scope>NUCLEOTIDE SEQUENCE [LARGE SCALE GENOMIC DNA]</scope>
    <source>
        <strain evidence="7 8">ZS7</strain>
    </source>
</reference>
<evidence type="ECO:0000256" key="4">
    <source>
        <dbReference type="ARBA" id="ARBA00022989"/>
    </source>
</evidence>
<feature type="transmembrane region" description="Helical" evidence="6">
    <location>
        <begin position="347"/>
        <end position="365"/>
    </location>
</feature>
<dbReference type="AlphaFoldDB" id="A0A0H3C2V0"/>
<evidence type="ECO:0000256" key="1">
    <source>
        <dbReference type="ARBA" id="ARBA00004651"/>
    </source>
</evidence>
<feature type="transmembrane region" description="Helical" evidence="6">
    <location>
        <begin position="116"/>
        <end position="140"/>
    </location>
</feature>
<dbReference type="GeneID" id="56567488"/>
<evidence type="ECO:0000256" key="2">
    <source>
        <dbReference type="ARBA" id="ARBA00022475"/>
    </source>
</evidence>
<dbReference type="PANTHER" id="PTHR47089">
    <property type="entry name" value="ABC TRANSPORTER, PERMEASE PROTEIN"/>
    <property type="match status" value="1"/>
</dbReference>
<organism evidence="7 8">
    <name type="scientific">Borreliella burgdorferi (strain ZS7)</name>
    <name type="common">Borrelia burgdorferi</name>
    <dbReference type="NCBI Taxonomy" id="445985"/>
    <lineage>
        <taxon>Bacteria</taxon>
        <taxon>Pseudomonadati</taxon>
        <taxon>Spirochaetota</taxon>
        <taxon>Spirochaetia</taxon>
        <taxon>Spirochaetales</taxon>
        <taxon>Borreliaceae</taxon>
        <taxon>Borreliella</taxon>
    </lineage>
</organism>
<dbReference type="InterPro" id="IPR001851">
    <property type="entry name" value="ABC_transp_permease"/>
</dbReference>
<protein>
    <submittedName>
        <fullName evidence="7">Ribose/galactose ABC transporter, permease protein</fullName>
    </submittedName>
</protein>
<feature type="transmembrane region" description="Helical" evidence="6">
    <location>
        <begin position="20"/>
        <end position="42"/>
    </location>
</feature>
<feature type="transmembrane region" description="Helical" evidence="6">
    <location>
        <begin position="217"/>
        <end position="237"/>
    </location>
</feature>
<feature type="transmembrane region" description="Helical" evidence="6">
    <location>
        <begin position="91"/>
        <end position="110"/>
    </location>
</feature>
<keyword evidence="4 6" id="KW-1133">Transmembrane helix</keyword>
<dbReference type="Pfam" id="PF02653">
    <property type="entry name" value="BPD_transp_2"/>
    <property type="match status" value="1"/>
</dbReference>
<proteinExistence type="predicted"/>
<dbReference type="GO" id="GO:0005886">
    <property type="term" value="C:plasma membrane"/>
    <property type="evidence" value="ECO:0007669"/>
    <property type="project" value="UniProtKB-SubCell"/>
</dbReference>
<evidence type="ECO:0000256" key="6">
    <source>
        <dbReference type="SAM" id="Phobius"/>
    </source>
</evidence>
<feature type="transmembrane region" description="Helical" evidence="6">
    <location>
        <begin position="318"/>
        <end position="335"/>
    </location>
</feature>
<evidence type="ECO:0000256" key="3">
    <source>
        <dbReference type="ARBA" id="ARBA00022692"/>
    </source>
</evidence>